<proteinExistence type="predicted"/>
<keyword evidence="3" id="KW-1185">Reference proteome</keyword>
<feature type="region of interest" description="Disordered" evidence="1">
    <location>
        <begin position="134"/>
        <end position="153"/>
    </location>
</feature>
<evidence type="ECO:0000313" key="2">
    <source>
        <dbReference type="EMBL" id="TRM65231.1"/>
    </source>
</evidence>
<evidence type="ECO:0000313" key="3">
    <source>
        <dbReference type="Proteomes" id="UP000320762"/>
    </source>
</evidence>
<reference evidence="2 3" key="1">
    <citation type="journal article" date="2019" name="New Phytol.">
        <title>Comparative genomics reveals unique wood-decay strategies and fruiting body development in the Schizophyllaceae.</title>
        <authorList>
            <person name="Almasi E."/>
            <person name="Sahu N."/>
            <person name="Krizsan K."/>
            <person name="Balint B."/>
            <person name="Kovacs G.M."/>
            <person name="Kiss B."/>
            <person name="Cseklye J."/>
            <person name="Drula E."/>
            <person name="Henrissat B."/>
            <person name="Nagy I."/>
            <person name="Chovatia M."/>
            <person name="Adam C."/>
            <person name="LaButti K."/>
            <person name="Lipzen A."/>
            <person name="Riley R."/>
            <person name="Grigoriev I.V."/>
            <person name="Nagy L.G."/>
        </authorList>
    </citation>
    <scope>NUCLEOTIDE SEQUENCE [LARGE SCALE GENOMIC DNA]</scope>
    <source>
        <strain evidence="2 3">NL-1724</strain>
    </source>
</reference>
<accession>A0A550CK88</accession>
<protein>
    <submittedName>
        <fullName evidence="2">Uncharacterized protein</fullName>
    </submittedName>
</protein>
<sequence length="222" mass="23564">MSAPTHTNVGYRYRGVLLPDGVTDAHLRSAGICLIKELNSDIQHVVASQLRAAREVEDAPSPRFNFQAEEDDVSEDRRKGFQPTAVAAYLTANNKTDAPMASTDKVATAGDDATGDDAAMDEVAIEVVDSDVDMDISDDEQDGEYTLEYPDDEPQIQVLNYGAWVPMSADSQASVSANVRQPSAHSDYEAPPSSSVSSSSASVAGTPPMSPCTLSGPPCTHL</sequence>
<feature type="compositionally biased region" description="Polar residues" evidence="1">
    <location>
        <begin position="170"/>
        <end position="184"/>
    </location>
</feature>
<dbReference type="AlphaFoldDB" id="A0A550CK88"/>
<dbReference type="EMBL" id="VDMD01000005">
    <property type="protein sequence ID" value="TRM65231.1"/>
    <property type="molecule type" value="Genomic_DNA"/>
</dbReference>
<gene>
    <name evidence="2" type="ORF">BD626DRAFT_215604</name>
</gene>
<comment type="caution">
    <text evidence="2">The sequence shown here is derived from an EMBL/GenBank/DDBJ whole genome shotgun (WGS) entry which is preliminary data.</text>
</comment>
<organism evidence="2 3">
    <name type="scientific">Schizophyllum amplum</name>
    <dbReference type="NCBI Taxonomy" id="97359"/>
    <lineage>
        <taxon>Eukaryota</taxon>
        <taxon>Fungi</taxon>
        <taxon>Dikarya</taxon>
        <taxon>Basidiomycota</taxon>
        <taxon>Agaricomycotina</taxon>
        <taxon>Agaricomycetes</taxon>
        <taxon>Agaricomycetidae</taxon>
        <taxon>Agaricales</taxon>
        <taxon>Schizophyllaceae</taxon>
        <taxon>Schizophyllum</taxon>
    </lineage>
</organism>
<feature type="compositionally biased region" description="Low complexity" evidence="1">
    <location>
        <begin position="190"/>
        <end position="204"/>
    </location>
</feature>
<feature type="region of interest" description="Disordered" evidence="1">
    <location>
        <begin position="170"/>
        <end position="222"/>
    </location>
</feature>
<dbReference type="Proteomes" id="UP000320762">
    <property type="component" value="Unassembled WGS sequence"/>
</dbReference>
<evidence type="ECO:0000256" key="1">
    <source>
        <dbReference type="SAM" id="MobiDB-lite"/>
    </source>
</evidence>
<name>A0A550CK88_9AGAR</name>